<dbReference type="Pfam" id="PF13157">
    <property type="entry name" value="Enas"/>
    <property type="match status" value="1"/>
</dbReference>
<reference evidence="2 3" key="1">
    <citation type="submission" date="2014-06" db="EMBL/GenBank/DDBJ databases">
        <title>Draft genome sequence of Bacillus manliponensis JCM 15802 (MCCC 1A00708).</title>
        <authorList>
            <person name="Lai Q."/>
            <person name="Liu Y."/>
            <person name="Shao Z."/>
        </authorList>
    </citation>
    <scope>NUCLEOTIDE SEQUENCE [LARGE SCALE GENOMIC DNA]</scope>
    <source>
        <strain evidence="2 3">JCM 15802</strain>
    </source>
</reference>
<evidence type="ECO:0000259" key="1">
    <source>
        <dbReference type="Pfam" id="PF13157"/>
    </source>
</evidence>
<organism evidence="2 3">
    <name type="scientific">Bacillus manliponensis</name>
    <dbReference type="NCBI Taxonomy" id="574376"/>
    <lineage>
        <taxon>Bacteria</taxon>
        <taxon>Bacillati</taxon>
        <taxon>Bacillota</taxon>
        <taxon>Bacilli</taxon>
        <taxon>Bacillales</taxon>
        <taxon>Bacillaceae</taxon>
        <taxon>Bacillus</taxon>
        <taxon>Bacillus cereus group</taxon>
    </lineage>
</organism>
<name>A0A073JXT7_9BACI</name>
<evidence type="ECO:0000313" key="3">
    <source>
        <dbReference type="Proteomes" id="UP000027822"/>
    </source>
</evidence>
<dbReference type="EMBL" id="JOTN01000009">
    <property type="protein sequence ID" value="KEK19106.1"/>
    <property type="molecule type" value="Genomic_DNA"/>
</dbReference>
<sequence>MSCECTSTVLSCCPDKTFVQDKVCSPWSGTVVAADVTVILYTNNINQTVVGTGFIKYDVGPTDITVQVLDSTATIIDTQTLSPGSSLGFTYRQFNTIQVILPLATPGVYQGEFCITSRYPVS</sequence>
<dbReference type="RefSeq" id="WP_034639377.1">
    <property type="nucleotide sequence ID" value="NZ_CBCSJC010000008.1"/>
</dbReference>
<dbReference type="eggNOG" id="ENOG503490G">
    <property type="taxonomic scope" value="Bacteria"/>
</dbReference>
<dbReference type="AlphaFoldDB" id="A0A073JXT7"/>
<keyword evidence="3" id="KW-1185">Reference proteome</keyword>
<dbReference type="OrthoDB" id="2608125at2"/>
<comment type="caution">
    <text evidence="2">The sequence shown here is derived from an EMBL/GenBank/DDBJ whole genome shotgun (WGS) entry which is preliminary data.</text>
</comment>
<gene>
    <name evidence="2" type="ORF">BAMA_24145</name>
</gene>
<feature type="domain" description="Endospore appendages core" evidence="1">
    <location>
        <begin position="10"/>
        <end position="121"/>
    </location>
</feature>
<dbReference type="InterPro" id="IPR025055">
    <property type="entry name" value="Ena_core"/>
</dbReference>
<dbReference type="Proteomes" id="UP000027822">
    <property type="component" value="Unassembled WGS sequence"/>
</dbReference>
<accession>A0A073JXT7</accession>
<proteinExistence type="predicted"/>
<protein>
    <recommendedName>
        <fullName evidence="1">Endospore appendages core domain-containing protein</fullName>
    </recommendedName>
</protein>
<evidence type="ECO:0000313" key="2">
    <source>
        <dbReference type="EMBL" id="KEK19106.1"/>
    </source>
</evidence>